<dbReference type="GO" id="GO:0046983">
    <property type="term" value="F:protein dimerization activity"/>
    <property type="evidence" value="ECO:0007669"/>
    <property type="project" value="InterPro"/>
</dbReference>
<dbReference type="InterPro" id="IPR028991">
    <property type="entry name" value="KamE_N"/>
</dbReference>
<reference evidence="2" key="1">
    <citation type="submission" date="2017-02" db="EMBL/GenBank/DDBJ databases">
        <authorList>
            <person name="Regsiter A."/>
            <person name="William W."/>
        </authorList>
    </citation>
    <scope>NUCLEOTIDE SEQUENCE</scope>
    <source>
        <strain evidence="2">BdmA 4</strain>
    </source>
</reference>
<dbReference type="SUPFAM" id="SSF117778">
    <property type="entry name" value="D-lysine 5,6-aminomutase beta subunit KamE, N-terminal domain"/>
    <property type="match status" value="1"/>
</dbReference>
<dbReference type="GO" id="GO:0031419">
    <property type="term" value="F:cobalamin binding"/>
    <property type="evidence" value="ECO:0007669"/>
    <property type="project" value="InterPro"/>
</dbReference>
<name>A0A3P3XS98_9SPIR</name>
<keyword evidence="2" id="KW-0413">Isomerase</keyword>
<dbReference type="Pfam" id="PF16554">
    <property type="entry name" value="OAM_dimer"/>
    <property type="match status" value="1"/>
</dbReference>
<proteinExistence type="predicted"/>
<dbReference type="InterPro" id="IPR036843">
    <property type="entry name" value="KamE_N_sf"/>
</dbReference>
<organism evidence="2">
    <name type="scientific">uncultured spirochete</name>
    <dbReference type="NCBI Taxonomy" id="156406"/>
    <lineage>
        <taxon>Bacteria</taxon>
        <taxon>Pseudomonadati</taxon>
        <taxon>Spirochaetota</taxon>
        <taxon>Spirochaetia</taxon>
        <taxon>Spirochaetales</taxon>
        <taxon>environmental samples</taxon>
    </lineage>
</organism>
<protein>
    <submittedName>
        <fullName evidence="2">D-lysine 5,6-aminomutase beta subunit</fullName>
        <ecNumber evidence="2">5.4.3.4</ecNumber>
    </submittedName>
</protein>
<dbReference type="GO" id="GO:0016853">
    <property type="term" value="F:isomerase activity"/>
    <property type="evidence" value="ECO:0007669"/>
    <property type="project" value="UniProtKB-KW"/>
</dbReference>
<evidence type="ECO:0000313" key="2">
    <source>
        <dbReference type="EMBL" id="SLM19171.1"/>
    </source>
</evidence>
<dbReference type="SUPFAM" id="SSF52242">
    <property type="entry name" value="Cobalamin (vitamin B12)-binding domain"/>
    <property type="match status" value="1"/>
</dbReference>
<dbReference type="Pfam" id="PF02310">
    <property type="entry name" value="B12-binding"/>
    <property type="match status" value="1"/>
</dbReference>
<gene>
    <name evidence="2" type="primary">kamE</name>
    <name evidence="2" type="ORF">SPIRO4BDMA_50686</name>
</gene>
<dbReference type="PROSITE" id="PS51332">
    <property type="entry name" value="B12_BINDING"/>
    <property type="match status" value="1"/>
</dbReference>
<dbReference type="Gene3D" id="3.40.50.280">
    <property type="entry name" value="Cobalamin-binding domain"/>
    <property type="match status" value="1"/>
</dbReference>
<dbReference type="Gene3D" id="3.30.30.60">
    <property type="entry name" value="D-lysine 5,6-aminomutase beta subunit KamE, N-terminal domain"/>
    <property type="match status" value="1"/>
</dbReference>
<dbReference type="AlphaFoldDB" id="A0A3P3XS98"/>
<accession>A0A3P3XS98</accession>
<dbReference type="EC" id="5.4.3.4" evidence="2"/>
<dbReference type="InterPro" id="IPR036724">
    <property type="entry name" value="Cobalamin-bd_sf"/>
</dbReference>
<dbReference type="EMBL" id="FWDO01000005">
    <property type="protein sequence ID" value="SLM19171.1"/>
    <property type="molecule type" value="Genomic_DNA"/>
</dbReference>
<dbReference type="GO" id="GO:0046872">
    <property type="term" value="F:metal ion binding"/>
    <property type="evidence" value="ECO:0007669"/>
    <property type="project" value="InterPro"/>
</dbReference>
<evidence type="ECO:0000259" key="1">
    <source>
        <dbReference type="PROSITE" id="PS51332"/>
    </source>
</evidence>
<dbReference type="InterPro" id="IPR006158">
    <property type="entry name" value="Cobalamin-bd"/>
</dbReference>
<sequence>MAKIIKPYGDAMDDGKVQLSFTLPVPAGSRAMEAARRIALAWGFHEAEVVHMAPMSDEFTFFVVYAATSRGIDWDTVEGDRDDGEKPMSMDEINAFIRARIGRKIVVIGACTGFDAHTVGIDAIMNMKGYNHHYGLERYEMIDAHNLGAQIPNEKLIEYAETHRADAILVSQVVTQKDSHIHNLTEFMELLEAKGERGRFICIAGGPRISNKLAAKIGFDAGFGHGTYAEDVATFIVKKMAQERRT</sequence>
<feature type="domain" description="B12-binding" evidence="1">
    <location>
        <begin position="104"/>
        <end position="246"/>
    </location>
</feature>